<dbReference type="InterPro" id="IPR029060">
    <property type="entry name" value="PIN-like_dom_sf"/>
</dbReference>
<dbReference type="Pfam" id="PF01850">
    <property type="entry name" value="PIN"/>
    <property type="match status" value="1"/>
</dbReference>
<dbReference type="InterPro" id="IPR002716">
    <property type="entry name" value="PIN_dom"/>
</dbReference>
<dbReference type="Proteomes" id="UP001164965">
    <property type="component" value="Chromosome"/>
</dbReference>
<evidence type="ECO:0000256" key="3">
    <source>
        <dbReference type="ARBA" id="ARBA00022723"/>
    </source>
</evidence>
<evidence type="ECO:0000313" key="7">
    <source>
        <dbReference type="EMBL" id="UZJ26041.1"/>
    </source>
</evidence>
<dbReference type="Gene3D" id="3.40.50.1010">
    <property type="entry name" value="5'-nuclease"/>
    <property type="match status" value="1"/>
</dbReference>
<keyword evidence="3" id="KW-0479">Metal-binding</keyword>
<reference evidence="7" key="1">
    <citation type="submission" date="2022-10" db="EMBL/GenBank/DDBJ databases">
        <title>Rhodococcus sp.75.</title>
        <authorList>
            <person name="Sun M."/>
        </authorList>
    </citation>
    <scope>NUCLEOTIDE SEQUENCE</scope>
    <source>
        <strain evidence="7">75</strain>
    </source>
</reference>
<sequence length="130" mass="13939">MTAVLDASAVLALLFGEPGAEAVVEHIASGAAISTVNLAEVATVLVRNDRDPRTVLDPLRAQVEVLPFTDADALTSAQLYPQVSARGLSLGDRVCLALARRLEAPAVTAEHLWSDLELDVRIDTIRTRQR</sequence>
<evidence type="ECO:0000256" key="4">
    <source>
        <dbReference type="ARBA" id="ARBA00022801"/>
    </source>
</evidence>
<feature type="domain" description="PIN" evidence="6">
    <location>
        <begin position="4"/>
        <end position="110"/>
    </location>
</feature>
<evidence type="ECO:0000256" key="1">
    <source>
        <dbReference type="ARBA" id="ARBA00022649"/>
    </source>
</evidence>
<dbReference type="EMBL" id="CP110615">
    <property type="protein sequence ID" value="UZJ26041.1"/>
    <property type="molecule type" value="Genomic_DNA"/>
</dbReference>
<dbReference type="RefSeq" id="WP_265384145.1">
    <property type="nucleotide sequence ID" value="NZ_CP110615.1"/>
</dbReference>
<organism evidence="7 8">
    <name type="scientific">Rhodococcus antarcticus</name>
    <dbReference type="NCBI Taxonomy" id="2987751"/>
    <lineage>
        <taxon>Bacteria</taxon>
        <taxon>Bacillati</taxon>
        <taxon>Actinomycetota</taxon>
        <taxon>Actinomycetes</taxon>
        <taxon>Mycobacteriales</taxon>
        <taxon>Nocardiaceae</taxon>
        <taxon>Rhodococcus</taxon>
    </lineage>
</organism>
<keyword evidence="2" id="KW-0540">Nuclease</keyword>
<evidence type="ECO:0000256" key="5">
    <source>
        <dbReference type="ARBA" id="ARBA00022842"/>
    </source>
</evidence>
<evidence type="ECO:0000259" key="6">
    <source>
        <dbReference type="Pfam" id="PF01850"/>
    </source>
</evidence>
<evidence type="ECO:0000256" key="2">
    <source>
        <dbReference type="ARBA" id="ARBA00022722"/>
    </source>
</evidence>
<dbReference type="SUPFAM" id="SSF88723">
    <property type="entry name" value="PIN domain-like"/>
    <property type="match status" value="1"/>
</dbReference>
<proteinExistence type="predicted"/>
<evidence type="ECO:0000313" key="8">
    <source>
        <dbReference type="Proteomes" id="UP001164965"/>
    </source>
</evidence>
<keyword evidence="1" id="KW-1277">Toxin-antitoxin system</keyword>
<gene>
    <name evidence="7" type="ORF">RHODO2019_06310</name>
</gene>
<keyword evidence="4" id="KW-0378">Hydrolase</keyword>
<protein>
    <submittedName>
        <fullName evidence="7">Type II toxin-antitoxin system VapC family toxin</fullName>
    </submittedName>
</protein>
<name>A0ABY6P320_9NOCA</name>
<keyword evidence="5" id="KW-0460">Magnesium</keyword>
<accession>A0ABY6P320</accession>
<dbReference type="CDD" id="cd18682">
    <property type="entry name" value="PIN_VapC-like"/>
    <property type="match status" value="1"/>
</dbReference>
<keyword evidence="8" id="KW-1185">Reference proteome</keyword>